<feature type="region of interest" description="Disordered" evidence="1">
    <location>
        <begin position="220"/>
        <end position="316"/>
    </location>
</feature>
<reference evidence="2 3" key="1">
    <citation type="journal article" date="2007" name="Science">
        <title>The Chlamydomonas genome reveals the evolution of key animal and plant functions.</title>
        <authorList>
            <person name="Merchant S.S."/>
            <person name="Prochnik S.E."/>
            <person name="Vallon O."/>
            <person name="Harris E.H."/>
            <person name="Karpowicz S.J."/>
            <person name="Witman G.B."/>
            <person name="Terry A."/>
            <person name="Salamov A."/>
            <person name="Fritz-Laylin L.K."/>
            <person name="Marechal-Drouard L."/>
            <person name="Marshall W.F."/>
            <person name="Qu L.H."/>
            <person name="Nelson D.R."/>
            <person name="Sanderfoot A.A."/>
            <person name="Spalding M.H."/>
            <person name="Kapitonov V.V."/>
            <person name="Ren Q."/>
            <person name="Ferris P."/>
            <person name="Lindquist E."/>
            <person name="Shapiro H."/>
            <person name="Lucas S.M."/>
            <person name="Grimwood J."/>
            <person name="Schmutz J."/>
            <person name="Cardol P."/>
            <person name="Cerutti H."/>
            <person name="Chanfreau G."/>
            <person name="Chen C.L."/>
            <person name="Cognat V."/>
            <person name="Croft M.T."/>
            <person name="Dent R."/>
            <person name="Dutcher S."/>
            <person name="Fernandez E."/>
            <person name="Fukuzawa H."/>
            <person name="Gonzalez-Ballester D."/>
            <person name="Gonzalez-Halphen D."/>
            <person name="Hallmann A."/>
            <person name="Hanikenne M."/>
            <person name="Hippler M."/>
            <person name="Inwood W."/>
            <person name="Jabbari K."/>
            <person name="Kalanon M."/>
            <person name="Kuras R."/>
            <person name="Lefebvre P.A."/>
            <person name="Lemaire S.D."/>
            <person name="Lobanov A.V."/>
            <person name="Lohr M."/>
            <person name="Manuell A."/>
            <person name="Meier I."/>
            <person name="Mets L."/>
            <person name="Mittag M."/>
            <person name="Mittelmeier T."/>
            <person name="Moroney J.V."/>
            <person name="Moseley J."/>
            <person name="Napoli C."/>
            <person name="Nedelcu A.M."/>
            <person name="Niyogi K."/>
            <person name="Novoselov S.V."/>
            <person name="Paulsen I.T."/>
            <person name="Pazour G."/>
            <person name="Purton S."/>
            <person name="Ral J.P."/>
            <person name="Riano-Pachon D.M."/>
            <person name="Riekhof W."/>
            <person name="Rymarquis L."/>
            <person name="Schroda M."/>
            <person name="Stern D."/>
            <person name="Umen J."/>
            <person name="Willows R."/>
            <person name="Wilson N."/>
            <person name="Zimmer S.L."/>
            <person name="Allmer J."/>
            <person name="Balk J."/>
            <person name="Bisova K."/>
            <person name="Chen C.J."/>
            <person name="Elias M."/>
            <person name="Gendler K."/>
            <person name="Hauser C."/>
            <person name="Lamb M.R."/>
            <person name="Ledford H."/>
            <person name="Long J.C."/>
            <person name="Minagawa J."/>
            <person name="Page M.D."/>
            <person name="Pan J."/>
            <person name="Pootakham W."/>
            <person name="Roje S."/>
            <person name="Rose A."/>
            <person name="Stahlberg E."/>
            <person name="Terauchi A.M."/>
            <person name="Yang P."/>
            <person name="Ball S."/>
            <person name="Bowler C."/>
            <person name="Dieckmann C.L."/>
            <person name="Gladyshev V.N."/>
            <person name="Green P."/>
            <person name="Jorgensen R."/>
            <person name="Mayfield S."/>
            <person name="Mueller-Roeber B."/>
            <person name="Rajamani S."/>
            <person name="Sayre R.T."/>
            <person name="Brokstein P."/>
            <person name="Dubchak I."/>
            <person name="Goodstein D."/>
            <person name="Hornick L."/>
            <person name="Huang Y.W."/>
            <person name="Jhaveri J."/>
            <person name="Luo Y."/>
            <person name="Martinez D."/>
            <person name="Ngau W.C."/>
            <person name="Otillar B."/>
            <person name="Poliakov A."/>
            <person name="Porter A."/>
            <person name="Szajkowski L."/>
            <person name="Werner G."/>
            <person name="Zhou K."/>
            <person name="Grigoriev I.V."/>
            <person name="Rokhsar D.S."/>
            <person name="Grossman A.R."/>
        </authorList>
    </citation>
    <scope>NUCLEOTIDE SEQUENCE [LARGE SCALE GENOMIC DNA]</scope>
    <source>
        <strain evidence="3">CC-503</strain>
    </source>
</reference>
<evidence type="ECO:0000256" key="1">
    <source>
        <dbReference type="SAM" id="MobiDB-lite"/>
    </source>
</evidence>
<dbReference type="PANTHER" id="PTHR12393:SF6">
    <property type="entry name" value="SPHINGOMYELIN PHOSPHODIESTERASE 2"/>
    <property type="match status" value="1"/>
</dbReference>
<dbReference type="GO" id="GO:0071944">
    <property type="term" value="C:cell periphery"/>
    <property type="evidence" value="ECO:0000318"/>
    <property type="project" value="GO_Central"/>
</dbReference>
<evidence type="ECO:0000313" key="3">
    <source>
        <dbReference type="Proteomes" id="UP000006906"/>
    </source>
</evidence>
<evidence type="ECO:0008006" key="4">
    <source>
        <dbReference type="Google" id="ProtNLM"/>
    </source>
</evidence>
<name>A0A2K3DA16_CHLRE</name>
<feature type="compositionally biased region" description="Polar residues" evidence="1">
    <location>
        <begin position="38"/>
        <end position="47"/>
    </location>
</feature>
<dbReference type="OrthoDB" id="547654at2759"/>
<feature type="compositionally biased region" description="Acidic residues" evidence="1">
    <location>
        <begin position="230"/>
        <end position="254"/>
    </location>
</feature>
<feature type="compositionally biased region" description="Pro residues" evidence="1">
    <location>
        <begin position="301"/>
        <end position="312"/>
    </location>
</feature>
<dbReference type="GO" id="GO:0046513">
    <property type="term" value="P:ceramide biosynthetic process"/>
    <property type="evidence" value="ECO:0000318"/>
    <property type="project" value="GO_Central"/>
</dbReference>
<dbReference type="InParanoid" id="A0A2K3DA16"/>
<dbReference type="GO" id="GO:0005783">
    <property type="term" value="C:endoplasmic reticulum"/>
    <property type="evidence" value="ECO:0000318"/>
    <property type="project" value="GO_Central"/>
</dbReference>
<evidence type="ECO:0000313" key="2">
    <source>
        <dbReference type="EMBL" id="PNW77374.1"/>
    </source>
</evidence>
<sequence>MPRLVYTVNKGSESLTHREPQQRAASDVSPELRASDTPPESSDSSLASLPGELLERIAEALPPNEVACILRPLCRSFAAHFSSHAAVRLSQPVPHNAFVLRFGSWSGLRSLPLAQRRQLLCLTAASGCVDNLHVLAGGPGVAQAVGTAGCALTADVFAAAAKCSWRPARAMPPWWSCWSWRAAPWDFVDVLTAGALSGSVATVAAVMQLFSTVGERSSGGYLEFESMSGDSEDEEGDDDDDDDEDEKEEEEAEGEAGGRGEGEAAEGDARSGGLQGELQGPAAAQQDSPRHSAHAQHPQQLPRPAPAFPDQPRPIRLNNSELSRLVAAAAYGLPLSQMQELLQRCANYEPRCLRHAELALACAVVSPLPGWRETAQWAHTLLRQWHGGLYGGDCRAAGGGGAAEATCVECGDCLSDMHVELRPLSGPQMRERLEWLRDRGCAPDVIDDVMLLPLEDAAVMEMVVRPNLENKTARECPEFTFNCIIRTIIEWQLAEKGHLGTLQAMHALLMSKPHTASVTREEQAWIRENKCDLGPDAARKGHGGLRSWVLSAVAGAARTRQLHVMRWALDTFGAEFSPLHLWWLWCCGPSLPLPQLLAERGLGDKLAQAVCTESDLVLAVGSGCNVAWLEQARTQHGARPVASTLAAVAARGDAEPLLEWCVQHGGGGGDGRQLLLHESAARAAVQAGCVQAVEWLLARDCPLPDRFCYNLPHVGASGARGEDDSVGRGSPLQLLAAIAAHKGDVGTLAALHACRGPRPTFFASDETTLRLAVHACSLPVLQLLQTAGDAGGEAGWELSGSVWRALGRAVRQMREREAALDDDEGKAGLSAAFCAWVEAACALSDEAVELSDDRAAAWSALGGWAAAGGDQGQGVAVEWRGGEVRTGGSSGTAGEAEGATVEAGGSCSKLGGNGGSSIQECGHQVHWDMQLGEAAEQLAAAEVAAWQRLRDKVAEVRVWKPDYQHH</sequence>
<dbReference type="Proteomes" id="UP000006906">
    <property type="component" value="Chromosome 10"/>
</dbReference>
<proteinExistence type="predicted"/>
<dbReference type="RefSeq" id="XP_042920084.1">
    <property type="nucleotide sequence ID" value="XM_043066687.1"/>
</dbReference>
<dbReference type="PANTHER" id="PTHR12393">
    <property type="entry name" value="SPHINGOMYELIN PHOSPHODIESTERASE RELATED"/>
    <property type="match status" value="1"/>
</dbReference>
<dbReference type="EMBL" id="CM008971">
    <property type="protein sequence ID" value="PNW77374.1"/>
    <property type="molecule type" value="Genomic_DNA"/>
</dbReference>
<dbReference type="GO" id="GO:0030149">
    <property type="term" value="P:sphingolipid catabolic process"/>
    <property type="evidence" value="ECO:0000318"/>
    <property type="project" value="GO_Central"/>
</dbReference>
<protein>
    <recommendedName>
        <fullName evidence="4">F-box domain-containing protein</fullName>
    </recommendedName>
</protein>
<dbReference type="Gramene" id="PNW77374">
    <property type="protein sequence ID" value="PNW77374"/>
    <property type="gene ID" value="CHLRE_10g433850v5"/>
</dbReference>
<accession>A0A2K3DA16</accession>
<keyword evidence="3" id="KW-1185">Reference proteome</keyword>
<dbReference type="AlphaFoldDB" id="A0A2K3DA16"/>
<feature type="region of interest" description="Disordered" evidence="1">
    <location>
        <begin position="1"/>
        <end position="47"/>
    </location>
</feature>
<organism evidence="2 3">
    <name type="scientific">Chlamydomonas reinhardtii</name>
    <name type="common">Chlamydomonas smithii</name>
    <dbReference type="NCBI Taxonomy" id="3055"/>
    <lineage>
        <taxon>Eukaryota</taxon>
        <taxon>Viridiplantae</taxon>
        <taxon>Chlorophyta</taxon>
        <taxon>core chlorophytes</taxon>
        <taxon>Chlorophyceae</taxon>
        <taxon>CS clade</taxon>
        <taxon>Chlamydomonadales</taxon>
        <taxon>Chlamydomonadaceae</taxon>
        <taxon>Chlamydomonas</taxon>
    </lineage>
</organism>
<dbReference type="GeneID" id="66055003"/>
<gene>
    <name evidence="2" type="ORF">CHLRE_10g433850v5</name>
</gene>
<dbReference type="KEGG" id="cre:CHLRE_10g433850v5"/>
<dbReference type="GO" id="GO:0004620">
    <property type="term" value="F:phospholipase activity"/>
    <property type="evidence" value="ECO:0000318"/>
    <property type="project" value="GO_Central"/>
</dbReference>
<dbReference type="GO" id="GO:0016020">
    <property type="term" value="C:membrane"/>
    <property type="evidence" value="ECO:0000318"/>
    <property type="project" value="GO_Central"/>
</dbReference>